<accession>A0A8D7AKA2</accession>
<name>A0A8D7AKA2_MUSAM</name>
<gene>
    <name evidence="1" type="ORF">GSMUA_197760.1</name>
</gene>
<reference evidence="1" key="1">
    <citation type="submission" date="2021-03" db="EMBL/GenBank/DDBJ databases">
        <authorList>
            <consortium name="Genoscope - CEA"/>
            <person name="William W."/>
        </authorList>
    </citation>
    <scope>NUCLEOTIDE SEQUENCE</scope>
    <source>
        <strain evidence="1">Doubled-haploid Pahang</strain>
    </source>
</reference>
<evidence type="ECO:0000313" key="1">
    <source>
        <dbReference type="EMBL" id="CAG1850790.1"/>
    </source>
</evidence>
<organism evidence="1">
    <name type="scientific">Musa acuminata subsp. malaccensis</name>
    <name type="common">Wild banana</name>
    <name type="synonym">Musa malaccensis</name>
    <dbReference type="NCBI Taxonomy" id="214687"/>
    <lineage>
        <taxon>Eukaryota</taxon>
        <taxon>Viridiplantae</taxon>
        <taxon>Streptophyta</taxon>
        <taxon>Embryophyta</taxon>
        <taxon>Tracheophyta</taxon>
        <taxon>Spermatophyta</taxon>
        <taxon>Magnoliopsida</taxon>
        <taxon>Liliopsida</taxon>
        <taxon>Zingiberales</taxon>
        <taxon>Musaceae</taxon>
        <taxon>Musa</taxon>
    </lineage>
</organism>
<sequence length="138" mass="15748">MRDVTNSSFFGSCIYFRLFWLEDRYSPTGTDNLSLLKNHPFPLCHPAVYGVLRANMLICKACEEVLGDCFTCIIRSWSLFCWYEGTCPQFLSAHSHKSPIKVTTFWASAEQYVLDFVAAKDADYDCAGWKQIQFVSTG</sequence>
<dbReference type="AlphaFoldDB" id="A0A8D7AKA2"/>
<protein>
    <submittedName>
        <fullName evidence="1">(wild Malaysian banana) hypothetical protein</fullName>
    </submittedName>
</protein>
<proteinExistence type="predicted"/>
<dbReference type="EMBL" id="HG996468">
    <property type="protein sequence ID" value="CAG1850790.1"/>
    <property type="molecule type" value="Genomic_DNA"/>
</dbReference>